<dbReference type="EMBL" id="JNCF01000011">
    <property type="protein sequence ID" value="KGP63696.1"/>
    <property type="molecule type" value="Genomic_DNA"/>
</dbReference>
<evidence type="ECO:0000256" key="4">
    <source>
        <dbReference type="ARBA" id="ARBA00011439"/>
    </source>
</evidence>
<dbReference type="AlphaFoldDB" id="A0A0A2SVD4"/>
<evidence type="ECO:0000256" key="11">
    <source>
        <dbReference type="HAMAP-Rule" id="MF_00415"/>
    </source>
</evidence>
<accession>A0A0A2SVD4</accession>
<name>A0A0A2SVD4_9GAMM</name>
<comment type="similarity">
    <text evidence="3 11">Belongs to the FlgH family.</text>
</comment>
<evidence type="ECO:0000256" key="2">
    <source>
        <dbReference type="ARBA" id="ARBA00004635"/>
    </source>
</evidence>
<gene>
    <name evidence="11" type="primary">flgH</name>
    <name evidence="12" type="ORF">EP47_04860</name>
</gene>
<dbReference type="InterPro" id="IPR000527">
    <property type="entry name" value="Flag_Lring"/>
</dbReference>
<evidence type="ECO:0000256" key="9">
    <source>
        <dbReference type="ARBA" id="ARBA00023237"/>
    </source>
</evidence>
<dbReference type="PRINTS" id="PR01008">
    <property type="entry name" value="FLGLRINGFLGH"/>
</dbReference>
<keyword evidence="13" id="KW-1185">Reference proteome</keyword>
<evidence type="ECO:0000313" key="12">
    <source>
        <dbReference type="EMBL" id="KGP63696.1"/>
    </source>
</evidence>
<evidence type="ECO:0000256" key="6">
    <source>
        <dbReference type="ARBA" id="ARBA00023136"/>
    </source>
</evidence>
<evidence type="ECO:0000256" key="1">
    <source>
        <dbReference type="ARBA" id="ARBA00002591"/>
    </source>
</evidence>
<evidence type="ECO:0000256" key="7">
    <source>
        <dbReference type="ARBA" id="ARBA00023139"/>
    </source>
</evidence>
<organism evidence="12 13">
    <name type="scientific">Legionella norrlandica</name>
    <dbReference type="NCBI Taxonomy" id="1498499"/>
    <lineage>
        <taxon>Bacteria</taxon>
        <taxon>Pseudomonadati</taxon>
        <taxon>Pseudomonadota</taxon>
        <taxon>Gammaproteobacteria</taxon>
        <taxon>Legionellales</taxon>
        <taxon>Legionellaceae</taxon>
        <taxon>Legionella</taxon>
    </lineage>
</organism>
<keyword evidence="8 11" id="KW-0975">Bacterial flagellum</keyword>
<keyword evidence="9 11" id="KW-0998">Cell outer membrane</keyword>
<evidence type="ECO:0000256" key="5">
    <source>
        <dbReference type="ARBA" id="ARBA00022729"/>
    </source>
</evidence>
<dbReference type="PROSITE" id="PS51257">
    <property type="entry name" value="PROKAR_LIPOPROTEIN"/>
    <property type="match status" value="1"/>
</dbReference>
<comment type="subcellular location">
    <subcellularLocation>
        <location evidence="11">Cell outer membrane</location>
        <topology evidence="11">Lipid-anchor</topology>
    </subcellularLocation>
    <subcellularLocation>
        <location evidence="11">Bacterial flagellum basal body</location>
    </subcellularLocation>
    <subcellularLocation>
        <location evidence="2">Membrane</location>
        <topology evidence="2">Lipid-anchor</topology>
    </subcellularLocation>
</comment>
<proteinExistence type="inferred from homology"/>
<keyword evidence="10 11" id="KW-0449">Lipoprotein</keyword>
<dbReference type="GO" id="GO:0009279">
    <property type="term" value="C:cell outer membrane"/>
    <property type="evidence" value="ECO:0007669"/>
    <property type="project" value="UniProtKB-SubCell"/>
</dbReference>
<protein>
    <recommendedName>
        <fullName evidence="11">Flagellar L-ring protein</fullName>
    </recommendedName>
    <alternativeName>
        <fullName evidence="11">Basal body L-ring protein</fullName>
    </alternativeName>
</protein>
<keyword evidence="5 11" id="KW-0732">Signal</keyword>
<dbReference type="HAMAP" id="MF_00415">
    <property type="entry name" value="FlgH"/>
    <property type="match status" value="1"/>
</dbReference>
<evidence type="ECO:0000256" key="10">
    <source>
        <dbReference type="ARBA" id="ARBA00023288"/>
    </source>
</evidence>
<dbReference type="Proteomes" id="UP000054422">
    <property type="component" value="Unassembled WGS sequence"/>
</dbReference>
<comment type="caution">
    <text evidence="12">The sequence shown here is derived from an EMBL/GenBank/DDBJ whole genome shotgun (WGS) entry which is preliminary data.</text>
</comment>
<evidence type="ECO:0000256" key="3">
    <source>
        <dbReference type="ARBA" id="ARBA00006929"/>
    </source>
</evidence>
<keyword evidence="6 11" id="KW-0472">Membrane</keyword>
<reference evidence="12 13" key="1">
    <citation type="submission" date="2014-05" db="EMBL/GenBank/DDBJ databases">
        <authorList>
            <person name="Rizzardi K."/>
            <person name="Winiecka-Krusnell J."/>
            <person name="Ramliden M."/>
            <person name="Alm E."/>
            <person name="Andersson S."/>
            <person name="Byfors S."/>
        </authorList>
    </citation>
    <scope>NUCLEOTIDE SEQUENCE [LARGE SCALE GENOMIC DNA]</scope>
    <source>
        <strain evidence="12 13">LEGN</strain>
    </source>
</reference>
<dbReference type="Pfam" id="PF02107">
    <property type="entry name" value="FlgH"/>
    <property type="match status" value="1"/>
</dbReference>
<dbReference type="OrthoDB" id="9789463at2"/>
<evidence type="ECO:0000256" key="8">
    <source>
        <dbReference type="ARBA" id="ARBA00023143"/>
    </source>
</evidence>
<keyword evidence="7" id="KW-0564">Palmitate</keyword>
<comment type="subunit">
    <text evidence="4 11">The basal body constitutes a major portion of the flagellar organelle and consists of four rings (L,P,S, and M) mounted on a central rod.</text>
</comment>
<dbReference type="GO" id="GO:0003774">
    <property type="term" value="F:cytoskeletal motor activity"/>
    <property type="evidence" value="ECO:0007669"/>
    <property type="project" value="InterPro"/>
</dbReference>
<dbReference type="RefSeq" id="WP_052117559.1">
    <property type="nucleotide sequence ID" value="NZ_JNCF01000011.1"/>
</dbReference>
<comment type="function">
    <text evidence="1 11">Assembles around the rod to form the L-ring and probably protects the motor/basal body from shearing forces during rotation.</text>
</comment>
<dbReference type="STRING" id="1498499.EP47_04860"/>
<sequence length="214" mass="23817">MKKLIWIVSILLTGCNGFLGHDDSFFPGLPANIPPPPKRNGTIYQPGYEMTLYQDKIARRVGDVLTIRLEETTKGEYKSKTKTDKKAQLNYPTPIFYGQVLPELQVQTNTQQTFDGSGNSDQSNKLMGTMSVTVIDVMANGNLVVQGESWVNINQGREYLRLRGIVRQIDISPDNIVSSQRIADAQINYGAQGQAGYASSGGLITKLFNRFYPY</sequence>
<dbReference type="PANTHER" id="PTHR34933">
    <property type="entry name" value="FLAGELLAR L-RING PROTEIN"/>
    <property type="match status" value="1"/>
</dbReference>
<evidence type="ECO:0000313" key="13">
    <source>
        <dbReference type="Proteomes" id="UP000054422"/>
    </source>
</evidence>
<dbReference type="GO" id="GO:0009427">
    <property type="term" value="C:bacterial-type flagellum basal body, distal rod, L ring"/>
    <property type="evidence" value="ECO:0007669"/>
    <property type="project" value="InterPro"/>
</dbReference>
<dbReference type="GO" id="GO:0071973">
    <property type="term" value="P:bacterial-type flagellum-dependent cell motility"/>
    <property type="evidence" value="ECO:0007669"/>
    <property type="project" value="InterPro"/>
</dbReference>
<dbReference type="PANTHER" id="PTHR34933:SF1">
    <property type="entry name" value="FLAGELLAR L-RING PROTEIN"/>
    <property type="match status" value="1"/>
</dbReference>